<evidence type="ECO:0000256" key="7">
    <source>
        <dbReference type="SAM" id="MobiDB-lite"/>
    </source>
</evidence>
<feature type="domain" description="PID" evidence="8">
    <location>
        <begin position="29"/>
        <end position="174"/>
    </location>
</feature>
<dbReference type="SMART" id="SM00462">
    <property type="entry name" value="PTB"/>
    <property type="match status" value="1"/>
</dbReference>
<feature type="region of interest" description="Disordered" evidence="7">
    <location>
        <begin position="171"/>
        <end position="206"/>
    </location>
</feature>
<dbReference type="Gene3D" id="2.30.29.30">
    <property type="entry name" value="Pleckstrin-homology domain (PH domain)/Phosphotyrosine-binding domain (PTB)"/>
    <property type="match status" value="1"/>
</dbReference>
<dbReference type="Pfam" id="PF00640">
    <property type="entry name" value="PID"/>
    <property type="match status" value="1"/>
</dbReference>
<keyword evidence="1 6" id="KW-0175">Coiled coil</keyword>
<dbReference type="STRING" id="106582.ENSMZEP00005012829"/>
<evidence type="ECO:0000256" key="3">
    <source>
        <dbReference type="ARBA" id="ARBA00067706"/>
    </source>
</evidence>
<dbReference type="GeneTree" id="ENSGT00510000046975"/>
<proteinExistence type="predicted"/>
<dbReference type="InterPro" id="IPR051133">
    <property type="entry name" value="Adapter_Engulfment-Domain"/>
</dbReference>
<reference evidence="9 10" key="1">
    <citation type="journal article" date="2014" name="Nature">
        <title>The genomic substrate for adaptive radiation in African cichlid fish.</title>
        <authorList>
            <person name="Brawand D."/>
            <person name="Wagner C.E."/>
            <person name="Li Y.I."/>
            <person name="Malinsky M."/>
            <person name="Keller I."/>
            <person name="Fan S."/>
            <person name="Simakov O."/>
            <person name="Ng A.Y."/>
            <person name="Lim Z.W."/>
            <person name="Bezault E."/>
            <person name="Turner-Maier J."/>
            <person name="Johnson J."/>
            <person name="Alcazar R."/>
            <person name="Noh H.J."/>
            <person name="Russell P."/>
            <person name="Aken B."/>
            <person name="Alfoldi J."/>
            <person name="Amemiya C."/>
            <person name="Azzouzi N."/>
            <person name="Baroiller J.F."/>
            <person name="Barloy-Hubler F."/>
            <person name="Berlin A."/>
            <person name="Bloomquist R."/>
            <person name="Carleton K.L."/>
            <person name="Conte M.A."/>
            <person name="D'Cotta H."/>
            <person name="Eshel O."/>
            <person name="Gaffney L."/>
            <person name="Galibert F."/>
            <person name="Gante H.F."/>
            <person name="Gnerre S."/>
            <person name="Greuter L."/>
            <person name="Guyon R."/>
            <person name="Haddad N.S."/>
            <person name="Haerty W."/>
            <person name="Harris R.M."/>
            <person name="Hofmann H.A."/>
            <person name="Hourlier T."/>
            <person name="Hulata G."/>
            <person name="Jaffe D.B."/>
            <person name="Lara M."/>
            <person name="Lee A.P."/>
            <person name="MacCallum I."/>
            <person name="Mwaiko S."/>
            <person name="Nikaido M."/>
            <person name="Nishihara H."/>
            <person name="Ozouf-Costaz C."/>
            <person name="Penman D.J."/>
            <person name="Przybylski D."/>
            <person name="Rakotomanga M."/>
            <person name="Renn S.C.P."/>
            <person name="Ribeiro F.J."/>
            <person name="Ron M."/>
            <person name="Salzburger W."/>
            <person name="Sanchez-Pulido L."/>
            <person name="Santos M.E."/>
            <person name="Searle S."/>
            <person name="Sharpe T."/>
            <person name="Swofford R."/>
            <person name="Tan F.J."/>
            <person name="Williams L."/>
            <person name="Young S."/>
            <person name="Yin S."/>
            <person name="Okada N."/>
            <person name="Kocher T.D."/>
            <person name="Miska E.A."/>
            <person name="Lander E.S."/>
            <person name="Venkatesh B."/>
            <person name="Fernald R.D."/>
            <person name="Meyer A."/>
            <person name="Ponting C.P."/>
            <person name="Streelman J.T."/>
            <person name="Lindblad-Toh K."/>
            <person name="Seehausen O."/>
            <person name="Di Palma F."/>
        </authorList>
    </citation>
    <scope>NUCLEOTIDE SEQUENCE</scope>
</reference>
<dbReference type="AlphaFoldDB" id="A0A3P9BSD4"/>
<keyword evidence="10" id="KW-1185">Reference proteome</keyword>
<dbReference type="SUPFAM" id="SSF50729">
    <property type="entry name" value="PH domain-like"/>
    <property type="match status" value="1"/>
</dbReference>
<reference evidence="9" key="2">
    <citation type="submission" date="2025-08" db="UniProtKB">
        <authorList>
            <consortium name="Ensembl"/>
        </authorList>
    </citation>
    <scope>IDENTIFICATION</scope>
</reference>
<dbReference type="CDD" id="cd01270">
    <property type="entry name" value="PTB_CAPON-like"/>
    <property type="match status" value="1"/>
</dbReference>
<dbReference type="GO" id="GO:0050998">
    <property type="term" value="F:nitric-oxide synthase binding"/>
    <property type="evidence" value="ECO:0007669"/>
    <property type="project" value="TreeGrafter"/>
</dbReference>
<dbReference type="FunFam" id="2.30.29.30:FF:000124">
    <property type="entry name" value="carboxyl-terminal PDZ ligand of neuronal nitric oxide synthase protein-like"/>
    <property type="match status" value="1"/>
</dbReference>
<evidence type="ECO:0000313" key="10">
    <source>
        <dbReference type="Proteomes" id="UP000265160"/>
    </source>
</evidence>
<dbReference type="PANTHER" id="PTHR11232:SF76">
    <property type="entry name" value="CARBOXYL-TERMINAL PDZ LIGAND OF NEURONAL NITRIC OXIDE SYNTHASE PROTEIN"/>
    <property type="match status" value="1"/>
</dbReference>
<evidence type="ECO:0000259" key="8">
    <source>
        <dbReference type="PROSITE" id="PS01179"/>
    </source>
</evidence>
<name>A0A3P9BSD4_9CICH</name>
<dbReference type="InterPro" id="IPR006020">
    <property type="entry name" value="PTB/PI_dom"/>
</dbReference>
<dbReference type="Proteomes" id="UP000265160">
    <property type="component" value="LG18"/>
</dbReference>
<organism evidence="9 10">
    <name type="scientific">Maylandia zebra</name>
    <name type="common">zebra mbuna</name>
    <dbReference type="NCBI Taxonomy" id="106582"/>
    <lineage>
        <taxon>Eukaryota</taxon>
        <taxon>Metazoa</taxon>
        <taxon>Chordata</taxon>
        <taxon>Craniata</taxon>
        <taxon>Vertebrata</taxon>
        <taxon>Euteleostomi</taxon>
        <taxon>Actinopterygii</taxon>
        <taxon>Neopterygii</taxon>
        <taxon>Teleostei</taxon>
        <taxon>Neoteleostei</taxon>
        <taxon>Acanthomorphata</taxon>
        <taxon>Ovalentaria</taxon>
        <taxon>Cichlomorphae</taxon>
        <taxon>Cichliformes</taxon>
        <taxon>Cichlidae</taxon>
        <taxon>African cichlids</taxon>
        <taxon>Pseudocrenilabrinae</taxon>
        <taxon>Haplochromini</taxon>
        <taxon>Maylandia</taxon>
        <taxon>Maylandia zebra complex</taxon>
    </lineage>
</organism>
<feature type="coiled-coil region" evidence="6">
    <location>
        <begin position="239"/>
        <end position="301"/>
    </location>
</feature>
<dbReference type="Ensembl" id="ENSMZET00005013273.1">
    <property type="protein sequence ID" value="ENSMZEP00005012829.1"/>
    <property type="gene ID" value="ENSMZEG00005009628.1"/>
</dbReference>
<accession>A0A3P9BSD4</accession>
<evidence type="ECO:0000256" key="2">
    <source>
        <dbReference type="ARBA" id="ARBA00054402"/>
    </source>
</evidence>
<feature type="region of interest" description="Disordered" evidence="7">
    <location>
        <begin position="400"/>
        <end position="426"/>
    </location>
</feature>
<dbReference type="InterPro" id="IPR011993">
    <property type="entry name" value="PH-like_dom_sf"/>
</dbReference>
<evidence type="ECO:0000256" key="1">
    <source>
        <dbReference type="ARBA" id="ARBA00023054"/>
    </source>
</evidence>
<comment type="function">
    <text evidence="2">Adapter protein involved in neuronal nitric-oxide (NO) synthesis regulation via its association with nNOS/NOS1. The complex formed with NOS1 and synapsins is necessary for specific NO and synapsin functions at a presynaptic level. Mediates an indirect interaction between NOS1 and RASD1 leading to enhance the ability of NOS1 to activate RASD1. Competes with DLG4 for interaction with NOS1, possibly affecting NOS1 activity by regulating the interaction between NOS1 and DLG4. In kidney podocytes, plays a role in podosomes and filopodia formation through CDC42 activation.</text>
</comment>
<protein>
    <recommendedName>
        <fullName evidence="3">Carboxyl-terminal PDZ ligand of neuronal nitric oxide synthase protein</fullName>
    </recommendedName>
    <alternativeName>
        <fullName evidence="5">C-terminal PDZ ligand of neuronal nitric oxide synthase protein</fullName>
    </alternativeName>
    <alternativeName>
        <fullName evidence="4">Nitric oxide synthase 1 adaptor protein</fullName>
    </alternativeName>
</protein>
<evidence type="ECO:0000256" key="6">
    <source>
        <dbReference type="SAM" id="Coils"/>
    </source>
</evidence>
<sequence>MPGVTKYNLVDDAQDLRIPMHNEEVFKHGVCFEAKYIGSLEVGRPGSRMEIVAAMRRIRYEFKLKNIKKKKVNIVVSTDFVKVILRKKRKRKGWSWDDNTILVTQDPIHRIFYVSHDAQDLKIFSYIARDGQSNIFRCNVFKSKRKSQAMRIVRTVGQAFDVCHQLTLQQKDDEQEDEEGKAEELQAVPGDSHRQTQTHKSASAKPLPSLSRLPVLLLSHNTTHTGLRLLFLSLSLLYKLKLGHQVHFLQKQLQQQEQQALAASAQVNVLQEQLSVELCARTEAQARVQRLLQQNTDLLQHISLLVKQIQELELKAAGQLTSMGSQDSLLEITFRAKPPGVPHEPPTPSSSTGLLAAHSGVRLECFRFTPSDGAPDESSLLGEQVLGALELLRFRESGIGSEYESNTDESDDRDSWGQGEGAGADGGARLLNVLNAESLPDCLGDEMAV</sequence>
<evidence type="ECO:0000256" key="4">
    <source>
        <dbReference type="ARBA" id="ARBA00075003"/>
    </source>
</evidence>
<dbReference type="PANTHER" id="PTHR11232">
    <property type="entry name" value="PHOSPHOTYROSINE INTERACTION DOMAIN-CONTAINING FAMILY MEMBER"/>
    <property type="match status" value="1"/>
</dbReference>
<reference evidence="9" key="3">
    <citation type="submission" date="2025-09" db="UniProtKB">
        <authorList>
            <consortium name="Ensembl"/>
        </authorList>
    </citation>
    <scope>IDENTIFICATION</scope>
</reference>
<dbReference type="PROSITE" id="PS01179">
    <property type="entry name" value="PID"/>
    <property type="match status" value="1"/>
</dbReference>
<evidence type="ECO:0000313" key="9">
    <source>
        <dbReference type="Ensembl" id="ENSMZEP00005012829.1"/>
    </source>
</evidence>
<evidence type="ECO:0000256" key="5">
    <source>
        <dbReference type="ARBA" id="ARBA00075107"/>
    </source>
</evidence>